<dbReference type="EMBL" id="FUHW01000007">
    <property type="protein sequence ID" value="SJM48715.1"/>
    <property type="molecule type" value="Genomic_DNA"/>
</dbReference>
<organism evidence="1 2">
    <name type="scientific">Arthrobacter rhombi</name>
    <dbReference type="NCBI Taxonomy" id="71253"/>
    <lineage>
        <taxon>Bacteria</taxon>
        <taxon>Bacillati</taxon>
        <taxon>Actinomycetota</taxon>
        <taxon>Actinomycetes</taxon>
        <taxon>Micrococcales</taxon>
        <taxon>Micrococcaceae</taxon>
        <taxon>Arthrobacter</taxon>
    </lineage>
</organism>
<evidence type="ECO:0000313" key="1">
    <source>
        <dbReference type="EMBL" id="SJM48715.1"/>
    </source>
</evidence>
<evidence type="ECO:0000313" key="2">
    <source>
        <dbReference type="Proteomes" id="UP000195913"/>
    </source>
</evidence>
<dbReference type="Proteomes" id="UP000195913">
    <property type="component" value="Unassembled WGS sequence"/>
</dbReference>
<gene>
    <name evidence="1" type="ORF">FM101_01405</name>
</gene>
<dbReference type="AlphaFoldDB" id="A0A1R4EYL5"/>
<keyword evidence="2" id="KW-1185">Reference proteome</keyword>
<accession>A0A1R4EYL5</accession>
<sequence>MKSDRESAFPLCPSCPSKQCLASAFPNFSVMRYWNSCPPCEP</sequence>
<protein>
    <submittedName>
        <fullName evidence="1">Uncharacterized protein</fullName>
    </submittedName>
</protein>
<reference evidence="1 2" key="1">
    <citation type="submission" date="2017-02" db="EMBL/GenBank/DDBJ databases">
        <authorList>
            <person name="Peterson S.W."/>
        </authorList>
    </citation>
    <scope>NUCLEOTIDE SEQUENCE [LARGE SCALE GENOMIC DNA]</scope>
    <source>
        <strain evidence="1 2">B Ar 00.02</strain>
    </source>
</reference>
<name>A0A1R4EYL5_9MICC</name>
<proteinExistence type="predicted"/>